<sequence length="544" mass="60835">MLRHSSVALYGIRAHPYTPPGRKSWSKQHLKLRTPRPLTDRFTMGNLHPNKEWWRERRVAPPTFMGFPDVAKIELRGGELYAERMDAPTVAIIMAKCLKDNIGSPEIWNKLVWRAQHLACRSTEPEICYIWRAVSQRDCTRYDSHFVATLLGRLDRRLPMFAIHDCSIALEGFINDKFKNERYERRILDQIELLLVNRDDFRVDGLCKLAKSLYKYSDSGPLVEVEAVEMLMTKVAAHLTERDLTETDRSLLVVTAEAIAWRVRRGAGSKRKDPSVILANRPRATLGMGVVWQSLVPVTILKAGNMQLSFIAMQFTSLPIYNVLKRLTPLCALLTDWALRGQQPRTKGVVVAVGLLTFGSICAGLGDLDFDPWGYAAALTATLCQSGYLVMAARARDSLEKAELMDTTTLLYYTAFYNATLFFGPVCLYELLSSSSGGATMADGFRPEGVVKVLFYCVLGALLNFVTFECFENWWNVRQGTTRNSPLTTGVCGNVKGAVTTIAGIVLYDSRLNVRGYTGLLLSAAGGILYTLTTAKSKRKTKSN</sequence>
<feature type="transmembrane region" description="Helical" evidence="5">
    <location>
        <begin position="348"/>
        <end position="366"/>
    </location>
</feature>
<accession>A0A7J6UCR2</accession>
<name>A0A7J6UCR2_PEROL</name>
<evidence type="ECO:0000256" key="5">
    <source>
        <dbReference type="SAM" id="Phobius"/>
    </source>
</evidence>
<dbReference type="AlphaFoldDB" id="A0A7J6UCR2"/>
<dbReference type="Proteomes" id="UP000553632">
    <property type="component" value="Unassembled WGS sequence"/>
</dbReference>
<evidence type="ECO:0000256" key="1">
    <source>
        <dbReference type="ARBA" id="ARBA00004141"/>
    </source>
</evidence>
<dbReference type="Pfam" id="PF03151">
    <property type="entry name" value="TPT"/>
    <property type="match status" value="1"/>
</dbReference>
<dbReference type="PANTHER" id="PTHR11132">
    <property type="entry name" value="SOLUTE CARRIER FAMILY 35"/>
    <property type="match status" value="1"/>
</dbReference>
<feature type="transmembrane region" description="Helical" evidence="5">
    <location>
        <begin position="514"/>
        <end position="532"/>
    </location>
</feature>
<evidence type="ECO:0000256" key="2">
    <source>
        <dbReference type="ARBA" id="ARBA00022692"/>
    </source>
</evidence>
<gene>
    <name evidence="7" type="ORF">FOZ63_012361</name>
</gene>
<feature type="transmembrane region" description="Helical" evidence="5">
    <location>
        <begin position="453"/>
        <end position="475"/>
    </location>
</feature>
<feature type="domain" description="Sugar phosphate transporter" evidence="6">
    <location>
        <begin position="288"/>
        <end position="530"/>
    </location>
</feature>
<protein>
    <recommendedName>
        <fullName evidence="6">Sugar phosphate transporter domain-containing protein</fullName>
    </recommendedName>
</protein>
<evidence type="ECO:0000256" key="3">
    <source>
        <dbReference type="ARBA" id="ARBA00022989"/>
    </source>
</evidence>
<evidence type="ECO:0000259" key="6">
    <source>
        <dbReference type="Pfam" id="PF03151"/>
    </source>
</evidence>
<reference evidence="7 8" key="1">
    <citation type="submission" date="2020-04" db="EMBL/GenBank/DDBJ databases">
        <title>Perkinsus olseni comparative genomics.</title>
        <authorList>
            <person name="Bogema D.R."/>
        </authorList>
    </citation>
    <scope>NUCLEOTIDE SEQUENCE [LARGE SCALE GENOMIC DNA]</scope>
    <source>
        <strain evidence="7 8">ATCC PRA-207</strain>
    </source>
</reference>
<feature type="transmembrane region" description="Helical" evidence="5">
    <location>
        <begin position="372"/>
        <end position="390"/>
    </location>
</feature>
<keyword evidence="3 5" id="KW-1133">Transmembrane helix</keyword>
<evidence type="ECO:0000313" key="7">
    <source>
        <dbReference type="EMBL" id="KAF4754963.1"/>
    </source>
</evidence>
<evidence type="ECO:0000256" key="4">
    <source>
        <dbReference type="ARBA" id="ARBA00023136"/>
    </source>
</evidence>
<keyword evidence="2 5" id="KW-0812">Transmembrane</keyword>
<evidence type="ECO:0000313" key="8">
    <source>
        <dbReference type="Proteomes" id="UP000553632"/>
    </source>
</evidence>
<keyword evidence="8" id="KW-1185">Reference proteome</keyword>
<dbReference type="InterPro" id="IPR050186">
    <property type="entry name" value="TPT_transporter"/>
</dbReference>
<dbReference type="InterPro" id="IPR004853">
    <property type="entry name" value="Sugar_P_trans_dom"/>
</dbReference>
<keyword evidence="4 5" id="KW-0472">Membrane</keyword>
<feature type="transmembrane region" description="Helical" evidence="5">
    <location>
        <begin position="487"/>
        <end position="508"/>
    </location>
</feature>
<comment type="caution">
    <text evidence="7">The sequence shown here is derived from an EMBL/GenBank/DDBJ whole genome shotgun (WGS) entry which is preliminary data.</text>
</comment>
<proteinExistence type="predicted"/>
<comment type="subcellular location">
    <subcellularLocation>
        <location evidence="1">Membrane</location>
        <topology evidence="1">Multi-pass membrane protein</topology>
    </subcellularLocation>
</comment>
<feature type="transmembrane region" description="Helical" evidence="5">
    <location>
        <begin position="410"/>
        <end position="433"/>
    </location>
</feature>
<organism evidence="7 8">
    <name type="scientific">Perkinsus olseni</name>
    <name type="common">Perkinsus atlanticus</name>
    <dbReference type="NCBI Taxonomy" id="32597"/>
    <lineage>
        <taxon>Eukaryota</taxon>
        <taxon>Sar</taxon>
        <taxon>Alveolata</taxon>
        <taxon>Perkinsozoa</taxon>
        <taxon>Perkinsea</taxon>
        <taxon>Perkinsida</taxon>
        <taxon>Perkinsidae</taxon>
        <taxon>Perkinsus</taxon>
    </lineage>
</organism>
<dbReference type="EMBL" id="JABANO010004572">
    <property type="protein sequence ID" value="KAF4754963.1"/>
    <property type="molecule type" value="Genomic_DNA"/>
</dbReference>
<dbReference type="GO" id="GO:0016020">
    <property type="term" value="C:membrane"/>
    <property type="evidence" value="ECO:0007669"/>
    <property type="project" value="UniProtKB-SubCell"/>
</dbReference>